<dbReference type="InterPro" id="IPR036388">
    <property type="entry name" value="WH-like_DNA-bd_sf"/>
</dbReference>
<evidence type="ECO:0000259" key="7">
    <source>
        <dbReference type="PROSITE" id="PS50995"/>
    </source>
</evidence>
<name>A0A8J8KEN1_9BACI</name>
<comment type="function">
    <text evidence="6">Negative regulator of protease production and sporulation.</text>
</comment>
<dbReference type="RefSeq" id="WP_173731203.1">
    <property type="nucleotide sequence ID" value="NZ_JABTTE010000011.1"/>
</dbReference>
<dbReference type="InterPro" id="IPR000835">
    <property type="entry name" value="HTH_MarR-typ"/>
</dbReference>
<dbReference type="SUPFAM" id="SSF46785">
    <property type="entry name" value="Winged helix' DNA-binding domain"/>
    <property type="match status" value="1"/>
</dbReference>
<comment type="subunit">
    <text evidence="6">Homodimer.</text>
</comment>
<protein>
    <recommendedName>
        <fullName evidence="6">HTH-type transcriptional regulator Hpr</fullName>
    </recommendedName>
    <alternativeName>
        <fullName evidence="6">Protease production regulatory protein Hpr</fullName>
    </alternativeName>
</protein>
<feature type="domain" description="HTH marR-type" evidence="7">
    <location>
        <begin position="12"/>
        <end position="156"/>
    </location>
</feature>
<evidence type="ECO:0000256" key="3">
    <source>
        <dbReference type="ARBA" id="ARBA00023015"/>
    </source>
</evidence>
<gene>
    <name evidence="6" type="primary">hpr</name>
    <name evidence="8" type="ORF">HR057_09575</name>
</gene>
<dbReference type="GO" id="GO:0006950">
    <property type="term" value="P:response to stress"/>
    <property type="evidence" value="ECO:0007669"/>
    <property type="project" value="TreeGrafter"/>
</dbReference>
<keyword evidence="5 6" id="KW-0804">Transcription</keyword>
<keyword evidence="2 6" id="KW-0749">Sporulation</keyword>
<dbReference type="GO" id="GO:0030435">
    <property type="term" value="P:sporulation resulting in formation of a cellular spore"/>
    <property type="evidence" value="ECO:0007669"/>
    <property type="project" value="UniProtKB-UniRule"/>
</dbReference>
<dbReference type="NCBIfam" id="NF010349">
    <property type="entry name" value="PRK13777.1"/>
    <property type="match status" value="1"/>
</dbReference>
<dbReference type="AlphaFoldDB" id="A0A8J8KEN1"/>
<dbReference type="Gene3D" id="1.10.10.10">
    <property type="entry name" value="Winged helix-like DNA-binding domain superfamily/Winged helix DNA-binding domain"/>
    <property type="match status" value="1"/>
</dbReference>
<dbReference type="InterPro" id="IPR036390">
    <property type="entry name" value="WH_DNA-bd_sf"/>
</dbReference>
<keyword evidence="1 6" id="KW-0678">Repressor</keyword>
<dbReference type="Proteomes" id="UP000625804">
    <property type="component" value="Unassembled WGS sequence"/>
</dbReference>
<dbReference type="SMART" id="SM00347">
    <property type="entry name" value="HTH_MARR"/>
    <property type="match status" value="1"/>
</dbReference>
<evidence type="ECO:0000256" key="2">
    <source>
        <dbReference type="ARBA" id="ARBA00022969"/>
    </source>
</evidence>
<keyword evidence="3 6" id="KW-0805">Transcription regulation</keyword>
<dbReference type="Pfam" id="PF01047">
    <property type="entry name" value="MarR"/>
    <property type="match status" value="1"/>
</dbReference>
<accession>A0A8J8KEN1</accession>
<dbReference type="EMBL" id="JABTTE010000011">
    <property type="protein sequence ID" value="NSL52000.1"/>
    <property type="molecule type" value="Genomic_DNA"/>
</dbReference>
<dbReference type="GO" id="GO:0003700">
    <property type="term" value="F:DNA-binding transcription factor activity"/>
    <property type="evidence" value="ECO:0007669"/>
    <property type="project" value="UniProtKB-UniRule"/>
</dbReference>
<evidence type="ECO:0000313" key="9">
    <source>
        <dbReference type="Proteomes" id="UP000625804"/>
    </source>
</evidence>
<evidence type="ECO:0000256" key="5">
    <source>
        <dbReference type="ARBA" id="ARBA00023163"/>
    </source>
</evidence>
<evidence type="ECO:0000313" key="8">
    <source>
        <dbReference type="EMBL" id="NSL52000.1"/>
    </source>
</evidence>
<keyword evidence="4 6" id="KW-0238">DNA-binding</keyword>
<keyword evidence="9" id="KW-1185">Reference proteome</keyword>
<dbReference type="InterPro" id="IPR039422">
    <property type="entry name" value="MarR/SlyA-like"/>
</dbReference>
<evidence type="ECO:0000256" key="1">
    <source>
        <dbReference type="ARBA" id="ARBA00022491"/>
    </source>
</evidence>
<dbReference type="InterPro" id="IPR023187">
    <property type="entry name" value="Tscrpt_reg_MarR-type_CS"/>
</dbReference>
<dbReference type="GO" id="GO:0045892">
    <property type="term" value="P:negative regulation of DNA-templated transcription"/>
    <property type="evidence" value="ECO:0007669"/>
    <property type="project" value="UniProtKB-UniRule"/>
</dbReference>
<organism evidence="8 9">
    <name type="scientific">Calidifontibacillus erzurumensis</name>
    <dbReference type="NCBI Taxonomy" id="2741433"/>
    <lineage>
        <taxon>Bacteria</taxon>
        <taxon>Bacillati</taxon>
        <taxon>Bacillota</taxon>
        <taxon>Bacilli</taxon>
        <taxon>Bacillales</taxon>
        <taxon>Bacillaceae</taxon>
        <taxon>Calidifontibacillus/Schinkia group</taxon>
        <taxon>Calidifontibacillus</taxon>
    </lineage>
</organism>
<reference evidence="8" key="1">
    <citation type="submission" date="2020-06" db="EMBL/GenBank/DDBJ databases">
        <title>A novel thermopfilic bacterium from Erzurum, Turkey.</title>
        <authorList>
            <person name="Adiguzel A."/>
            <person name="Ay H."/>
            <person name="Baltaci M.O."/>
        </authorList>
    </citation>
    <scope>NUCLEOTIDE SEQUENCE</scope>
    <source>
        <strain evidence="8">P2</strain>
    </source>
</reference>
<dbReference type="PANTHER" id="PTHR33164:SF58">
    <property type="entry name" value="DNA-BINDING TRANSCRIPTIONAL REPRESSOR SCOC"/>
    <property type="match status" value="1"/>
</dbReference>
<evidence type="ECO:0000256" key="6">
    <source>
        <dbReference type="HAMAP-Rule" id="MF_01911"/>
    </source>
</evidence>
<evidence type="ECO:0000256" key="4">
    <source>
        <dbReference type="ARBA" id="ARBA00023125"/>
    </source>
</evidence>
<comment type="caution">
    <text evidence="8">The sequence shown here is derived from an EMBL/GenBank/DDBJ whole genome shotgun (WGS) entry which is preliminary data.</text>
</comment>
<dbReference type="InterPro" id="IPR023488">
    <property type="entry name" value="HTH_tscrpt_reg_Hpr"/>
</dbReference>
<dbReference type="GO" id="GO:0003677">
    <property type="term" value="F:DNA binding"/>
    <property type="evidence" value="ECO:0007669"/>
    <property type="project" value="UniProtKB-UniRule"/>
</dbReference>
<dbReference type="PROSITE" id="PS50995">
    <property type="entry name" value="HTH_MARR_2"/>
    <property type="match status" value="1"/>
</dbReference>
<sequence length="200" mass="23705">MNRDNQYPMKEAILFSQKIAQLSKALWKSIEKDWQQWIKPFDLNINEHHILWIAYHLKGASISEIAKFGVMHVSTAFNFSKKLEERGYLKFSKKEDDKRNTYVELTEEGEQILLQLMETYDPVKYDAYRAALPLRDLYGKFPEMVEFMCIVRNIYGDDFMQIFERSFENLNQEIMEENGRLIKKDIASAPQDADKEPVNF</sequence>
<dbReference type="PANTHER" id="PTHR33164">
    <property type="entry name" value="TRANSCRIPTIONAL REGULATOR, MARR FAMILY"/>
    <property type="match status" value="1"/>
</dbReference>
<dbReference type="HAMAP" id="MF_01911">
    <property type="entry name" value="HTH_type_Hpr"/>
    <property type="match status" value="1"/>
</dbReference>
<dbReference type="PROSITE" id="PS01117">
    <property type="entry name" value="HTH_MARR_1"/>
    <property type="match status" value="1"/>
</dbReference>
<proteinExistence type="inferred from homology"/>